<evidence type="ECO:0000256" key="2">
    <source>
        <dbReference type="ARBA" id="ARBA00023098"/>
    </source>
</evidence>
<feature type="domain" description="PLA2c" evidence="5">
    <location>
        <begin position="33"/>
        <end position="585"/>
    </location>
</feature>
<dbReference type="SUPFAM" id="SSF52151">
    <property type="entry name" value="FabD/lysophospholipase-like"/>
    <property type="match status" value="1"/>
</dbReference>
<evidence type="ECO:0000256" key="1">
    <source>
        <dbReference type="ARBA" id="ARBA00022801"/>
    </source>
</evidence>
<keyword evidence="3" id="KW-0442">Lipid degradation</keyword>
<dbReference type="GO" id="GO:0005654">
    <property type="term" value="C:nucleoplasm"/>
    <property type="evidence" value="ECO:0007669"/>
    <property type="project" value="TreeGrafter"/>
</dbReference>
<dbReference type="Gene3D" id="3.40.1090.10">
    <property type="entry name" value="Cytosolic phospholipase A2 catalytic domain"/>
    <property type="match status" value="1"/>
</dbReference>
<dbReference type="AlphaFoldDB" id="A0A8C5ABX7"/>
<dbReference type="GeneTree" id="ENSGT01030000234606"/>
<dbReference type="PROSITE" id="PS51210">
    <property type="entry name" value="PLA2C"/>
    <property type="match status" value="1"/>
</dbReference>
<dbReference type="GO" id="GO:0005544">
    <property type="term" value="F:calcium-dependent phospholipid binding"/>
    <property type="evidence" value="ECO:0007669"/>
    <property type="project" value="TreeGrafter"/>
</dbReference>
<name>A0A8C5ABX7_GADMO</name>
<evidence type="ECO:0000313" key="6">
    <source>
        <dbReference type="Ensembl" id="ENSGMOP00000028622.1"/>
    </source>
</evidence>
<feature type="region of interest" description="Disordered" evidence="4">
    <location>
        <begin position="240"/>
        <end position="264"/>
    </location>
</feature>
<accession>A0A8C5ABX7</accession>
<feature type="compositionally biased region" description="Polar residues" evidence="4">
    <location>
        <begin position="240"/>
        <end position="253"/>
    </location>
</feature>
<keyword evidence="1 3" id="KW-0378">Hydrolase</keyword>
<dbReference type="GO" id="GO:0047498">
    <property type="term" value="F:calcium-dependent phospholipase A2 activity"/>
    <property type="evidence" value="ECO:0007669"/>
    <property type="project" value="TreeGrafter"/>
</dbReference>
<dbReference type="SMART" id="SM00022">
    <property type="entry name" value="PLAc"/>
    <property type="match status" value="1"/>
</dbReference>
<dbReference type="GO" id="GO:0005829">
    <property type="term" value="C:cytosol"/>
    <property type="evidence" value="ECO:0007669"/>
    <property type="project" value="TreeGrafter"/>
</dbReference>
<dbReference type="Proteomes" id="UP000694546">
    <property type="component" value="Chromosome 2"/>
</dbReference>
<dbReference type="Pfam" id="PF01735">
    <property type="entry name" value="PLA2_B"/>
    <property type="match status" value="1"/>
</dbReference>
<dbReference type="GO" id="GO:0005509">
    <property type="term" value="F:calcium ion binding"/>
    <property type="evidence" value="ECO:0007669"/>
    <property type="project" value="TreeGrafter"/>
</dbReference>
<dbReference type="PANTHER" id="PTHR10728">
    <property type="entry name" value="CYTOSOLIC PHOSPHOLIPASE A2"/>
    <property type="match status" value="1"/>
</dbReference>
<dbReference type="InterPro" id="IPR016035">
    <property type="entry name" value="Acyl_Trfase/lysoPLipase"/>
</dbReference>
<protein>
    <submittedName>
        <fullName evidence="6">Cytosolic phospholipase A2 gamma-like</fullName>
    </submittedName>
</protein>
<dbReference type="GO" id="GO:0046475">
    <property type="term" value="P:glycerophospholipid catabolic process"/>
    <property type="evidence" value="ECO:0007669"/>
    <property type="project" value="TreeGrafter"/>
</dbReference>
<dbReference type="GO" id="GO:0005635">
    <property type="term" value="C:nuclear envelope"/>
    <property type="evidence" value="ECO:0007669"/>
    <property type="project" value="TreeGrafter"/>
</dbReference>
<dbReference type="Ensembl" id="ENSGMOT00000047014.1">
    <property type="protein sequence ID" value="ENSGMOP00000028622.1"/>
    <property type="gene ID" value="ENSGMOG00000035298.1"/>
</dbReference>
<keyword evidence="7" id="KW-1185">Reference proteome</keyword>
<gene>
    <name evidence="6" type="primary">LOC115559599</name>
</gene>
<evidence type="ECO:0000259" key="5">
    <source>
        <dbReference type="PROSITE" id="PS51210"/>
    </source>
</evidence>
<dbReference type="InterPro" id="IPR002642">
    <property type="entry name" value="LysoPLipase_cat_dom"/>
</dbReference>
<evidence type="ECO:0000256" key="3">
    <source>
        <dbReference type="PROSITE-ProRule" id="PRU00555"/>
    </source>
</evidence>
<evidence type="ECO:0000313" key="7">
    <source>
        <dbReference type="Proteomes" id="UP000694546"/>
    </source>
</evidence>
<sequence length="585" mass="64839">MPYNGWRTGWVTAAYVCVFTLITQTLFLPVEAGGATGSQPQEPASLLSLGEQQFVSERKEGIRNSLQSLGMHINADSVPHIALLGSGGGQRAAVALLGSLQQMGQDDLLDTLLYMGGVSGSGWAMASLYTDPQWSTNTAAALARLTQPGPEVDDIMAWLKVRSEQEDFSLSDLWGSLLSSSIMKQMDRTRLSDEAKRQTTNPYPVYSALEQKCYLDGQTKGKWFELTPHESGFTELNHFTPTSLLGQRPSDSGASEGEKGVEGGKEEVMEVMGVEEEVMEVMEVEVSGMDMVTLQGIIGSAMADEQKMLAHLPDWLKNILDIHSSPSEGAVDSQERKTKVDAWMEKVLKPMREGLLALPDGPVKDVVSWVVLKLLPLITEWKWGTTANFIYHSPDEFIPECLRSTENLQLVDAGLFLNSPYPPFLGARRDVDLIISLDFSLGQSLESLTLARDYAVEVGKPFPVIDDTVLEEMDWPRDFYVFPGGRSAPTIVYMPLFNQRNCRDAAEVKSKMAEYTTVQMPYNQKKIAGLLKIAMDNMKNNKNKLMLEMHSAAVRKQERSVLRVLDWMPGLSSWITGQNPITILI</sequence>
<proteinExistence type="predicted"/>
<evidence type="ECO:0000256" key="4">
    <source>
        <dbReference type="SAM" id="MobiDB-lite"/>
    </source>
</evidence>
<keyword evidence="2 3" id="KW-0443">Lipid metabolism</keyword>
<dbReference type="PANTHER" id="PTHR10728:SF39">
    <property type="entry name" value="CYTOSOLIC PHOSPHOLIPASE A2 GAMMA"/>
    <property type="match status" value="1"/>
</dbReference>
<organism evidence="6 7">
    <name type="scientific">Gadus morhua</name>
    <name type="common">Atlantic cod</name>
    <dbReference type="NCBI Taxonomy" id="8049"/>
    <lineage>
        <taxon>Eukaryota</taxon>
        <taxon>Metazoa</taxon>
        <taxon>Chordata</taxon>
        <taxon>Craniata</taxon>
        <taxon>Vertebrata</taxon>
        <taxon>Euteleostomi</taxon>
        <taxon>Actinopterygii</taxon>
        <taxon>Neopterygii</taxon>
        <taxon>Teleostei</taxon>
        <taxon>Neoteleostei</taxon>
        <taxon>Acanthomorphata</taxon>
        <taxon>Zeiogadaria</taxon>
        <taxon>Gadariae</taxon>
        <taxon>Gadiformes</taxon>
        <taxon>Gadoidei</taxon>
        <taxon>Gadidae</taxon>
        <taxon>Gadus</taxon>
    </lineage>
</organism>
<dbReference type="Ensembl" id="ENSGMOT00000062398.1">
    <property type="protein sequence ID" value="ENSGMOP00000068423.1"/>
    <property type="gene ID" value="ENSGMOG00000035298.1"/>
</dbReference>
<reference evidence="6" key="1">
    <citation type="submission" date="2025-05" db="UniProtKB">
        <authorList>
            <consortium name="Ensembl"/>
        </authorList>
    </citation>
    <scope>IDENTIFICATION</scope>
</reference>